<dbReference type="SUPFAM" id="SSF57196">
    <property type="entry name" value="EGF/Laminin"/>
    <property type="match status" value="4"/>
</dbReference>
<dbReference type="FunFam" id="2.10.25.10:FF:001324">
    <property type="entry name" value="Uncharacterized protein"/>
    <property type="match status" value="1"/>
</dbReference>
<feature type="domain" description="EGF-like" evidence="7">
    <location>
        <begin position="77"/>
        <end position="116"/>
    </location>
</feature>
<evidence type="ECO:0000259" key="7">
    <source>
        <dbReference type="PROSITE" id="PS50026"/>
    </source>
</evidence>
<dbReference type="InterPro" id="IPR001881">
    <property type="entry name" value="EGF-like_Ca-bd_dom"/>
</dbReference>
<dbReference type="SMART" id="SM00181">
    <property type="entry name" value="EGF"/>
    <property type="match status" value="7"/>
</dbReference>
<keyword evidence="3" id="KW-0677">Repeat</keyword>
<dbReference type="PROSITE" id="PS01187">
    <property type="entry name" value="EGF_CA"/>
    <property type="match status" value="1"/>
</dbReference>
<dbReference type="Pfam" id="PF07645">
    <property type="entry name" value="EGF_CA"/>
    <property type="match status" value="3"/>
</dbReference>
<protein>
    <recommendedName>
        <fullName evidence="7">EGF-like domain-containing protein</fullName>
    </recommendedName>
</protein>
<dbReference type="FunFam" id="2.10.25.10:FF:001000">
    <property type="entry name" value="Stabilin 2"/>
    <property type="match status" value="1"/>
</dbReference>
<feature type="domain" description="EGF-like" evidence="7">
    <location>
        <begin position="236"/>
        <end position="273"/>
    </location>
</feature>
<feature type="domain" description="EGF-like" evidence="7">
    <location>
        <begin position="1"/>
        <end position="33"/>
    </location>
</feature>
<comment type="caution">
    <text evidence="6">Lacks conserved residue(s) required for the propagation of feature annotation.</text>
</comment>
<dbReference type="CDD" id="cd00054">
    <property type="entry name" value="EGF_CA"/>
    <property type="match status" value="2"/>
</dbReference>
<gene>
    <name evidence="9" type="primary">20214783</name>
    <name evidence="8" type="ORF">HELRODRAFT_72662</name>
</gene>
<dbReference type="STRING" id="6412.T1G135"/>
<dbReference type="FunFam" id="2.10.25.10:FF:000434">
    <property type="entry name" value="Predicted protein"/>
    <property type="match status" value="1"/>
</dbReference>
<dbReference type="PROSITE" id="PS00010">
    <property type="entry name" value="ASX_HYDROXYL"/>
    <property type="match status" value="4"/>
</dbReference>
<proteinExistence type="predicted"/>
<evidence type="ECO:0000256" key="3">
    <source>
        <dbReference type="ARBA" id="ARBA00022737"/>
    </source>
</evidence>
<dbReference type="InterPro" id="IPR000152">
    <property type="entry name" value="EGF-type_Asp/Asn_hydroxyl_site"/>
</dbReference>
<dbReference type="EMBL" id="AMQM01002818">
    <property type="status" value="NOT_ANNOTATED_CDS"/>
    <property type="molecule type" value="Genomic_DNA"/>
</dbReference>
<feature type="domain" description="EGF-like" evidence="7">
    <location>
        <begin position="118"/>
        <end position="155"/>
    </location>
</feature>
<keyword evidence="1 6" id="KW-0245">EGF-like domain</keyword>
<dbReference type="SUPFAM" id="SSF57184">
    <property type="entry name" value="Growth factor receptor domain"/>
    <property type="match status" value="1"/>
</dbReference>
<reference evidence="8 10" key="2">
    <citation type="journal article" date="2013" name="Nature">
        <title>Insights into bilaterian evolution from three spiralian genomes.</title>
        <authorList>
            <person name="Simakov O."/>
            <person name="Marletaz F."/>
            <person name="Cho S.J."/>
            <person name="Edsinger-Gonzales E."/>
            <person name="Havlak P."/>
            <person name="Hellsten U."/>
            <person name="Kuo D.H."/>
            <person name="Larsson T."/>
            <person name="Lv J."/>
            <person name="Arendt D."/>
            <person name="Savage R."/>
            <person name="Osoegawa K."/>
            <person name="de Jong P."/>
            <person name="Grimwood J."/>
            <person name="Chapman J.A."/>
            <person name="Shapiro H."/>
            <person name="Aerts A."/>
            <person name="Otillar R.P."/>
            <person name="Terry A.Y."/>
            <person name="Boore J.L."/>
            <person name="Grigoriev I.V."/>
            <person name="Lindberg D.R."/>
            <person name="Seaver E.C."/>
            <person name="Weisblat D.A."/>
            <person name="Putnam N.H."/>
            <person name="Rokhsar D.S."/>
        </authorList>
    </citation>
    <scope>NUCLEOTIDE SEQUENCE</scope>
</reference>
<keyword evidence="10" id="KW-1185">Reference proteome</keyword>
<dbReference type="InterPro" id="IPR049883">
    <property type="entry name" value="NOTCH1_EGF-like"/>
</dbReference>
<feature type="domain" description="EGF-like" evidence="7">
    <location>
        <begin position="37"/>
        <end position="75"/>
    </location>
</feature>
<feature type="disulfide bond" evidence="6">
    <location>
        <begin position="65"/>
        <end position="74"/>
    </location>
</feature>
<dbReference type="Pfam" id="PF00008">
    <property type="entry name" value="EGF"/>
    <property type="match status" value="1"/>
</dbReference>
<accession>T1G135</accession>
<evidence type="ECO:0000313" key="9">
    <source>
        <dbReference type="EnsemblMetazoa" id="HelroP72662"/>
    </source>
</evidence>
<keyword evidence="5" id="KW-0325">Glycoprotein</keyword>
<dbReference type="CTD" id="20214783"/>
<dbReference type="InterPro" id="IPR009030">
    <property type="entry name" value="Growth_fac_rcpt_cys_sf"/>
</dbReference>
<dbReference type="OrthoDB" id="283575at2759"/>
<feature type="domain" description="EGF-like" evidence="7">
    <location>
        <begin position="197"/>
        <end position="233"/>
    </location>
</feature>
<dbReference type="SMART" id="SM00179">
    <property type="entry name" value="EGF_CA"/>
    <property type="match status" value="6"/>
</dbReference>
<dbReference type="Gene3D" id="2.10.25.10">
    <property type="entry name" value="Laminin"/>
    <property type="match status" value="7"/>
</dbReference>
<dbReference type="InterPro" id="IPR013032">
    <property type="entry name" value="EGF-like_CS"/>
</dbReference>
<dbReference type="RefSeq" id="XP_009011337.1">
    <property type="nucleotide sequence ID" value="XM_009013089.1"/>
</dbReference>
<dbReference type="PANTHER" id="PTHR12916">
    <property type="entry name" value="CYTOCHROME C OXIDASE POLYPEPTIDE VIC-2"/>
    <property type="match status" value="1"/>
</dbReference>
<feature type="disulfide bond" evidence="6">
    <location>
        <begin position="106"/>
        <end position="115"/>
    </location>
</feature>
<dbReference type="PROSITE" id="PS50026">
    <property type="entry name" value="EGF_3"/>
    <property type="match status" value="7"/>
</dbReference>
<dbReference type="InterPro" id="IPR018097">
    <property type="entry name" value="EGF_Ca-bd_CS"/>
</dbReference>
<dbReference type="FunFam" id="2.10.25.10:FF:000327">
    <property type="entry name" value="neurogenic locus notch homolog protein 4"/>
    <property type="match status" value="1"/>
</dbReference>
<dbReference type="GeneID" id="20214783"/>
<reference evidence="9" key="3">
    <citation type="submission" date="2015-06" db="UniProtKB">
        <authorList>
            <consortium name="EnsemblMetazoa"/>
        </authorList>
    </citation>
    <scope>IDENTIFICATION</scope>
</reference>
<evidence type="ECO:0000313" key="10">
    <source>
        <dbReference type="Proteomes" id="UP000015101"/>
    </source>
</evidence>
<evidence type="ECO:0000256" key="6">
    <source>
        <dbReference type="PROSITE-ProRule" id="PRU00076"/>
    </source>
</evidence>
<dbReference type="Pfam" id="PF12661">
    <property type="entry name" value="hEGF"/>
    <property type="match status" value="3"/>
</dbReference>
<sequence length="284" mass="30997">CMSSPCGNNGSCIDFHGYFTCSCYEGFVNLQPQQCFDFNECSSASPPCQNNGTCLNTVGSFQCTCPSDYYGVRCQTYSHPCFSSPCKNGGSCYGYGDSSLDFECICQPGYKDSLCSTEENKCESYPCEPFGKCNDLGPSSYTCSCLPGFTSVYGNDTFYECKQNLSSCSPQSWCMNLPGRYQCICPPGKVGLFCEMEVLLCMSSPCGNNGSCNDIFNNYTCSCYEGFRSDGHQLCVDECSSFTPACQNNGTCVNTIGSFHCSCPANYYGLHCQIYSWVLLAICV</sequence>
<feature type="disulfide bond" evidence="6">
    <location>
        <begin position="263"/>
        <end position="272"/>
    </location>
</feature>
<reference evidence="10" key="1">
    <citation type="submission" date="2012-12" db="EMBL/GenBank/DDBJ databases">
        <authorList>
            <person name="Hellsten U."/>
            <person name="Grimwood J."/>
            <person name="Chapman J.A."/>
            <person name="Shapiro H."/>
            <person name="Aerts A."/>
            <person name="Otillar R.P."/>
            <person name="Terry A.Y."/>
            <person name="Boore J.L."/>
            <person name="Simakov O."/>
            <person name="Marletaz F."/>
            <person name="Cho S.-J."/>
            <person name="Edsinger-Gonzales E."/>
            <person name="Havlak P."/>
            <person name="Kuo D.-H."/>
            <person name="Larsson T."/>
            <person name="Lv J."/>
            <person name="Arendt D."/>
            <person name="Savage R."/>
            <person name="Osoegawa K."/>
            <person name="de Jong P."/>
            <person name="Lindberg D.R."/>
            <person name="Seaver E.C."/>
            <person name="Weisblat D.A."/>
            <person name="Putnam N.H."/>
            <person name="Grigoriev I.V."/>
            <person name="Rokhsar D.S."/>
        </authorList>
    </citation>
    <scope>NUCLEOTIDE SEQUENCE</scope>
</reference>
<evidence type="ECO:0000256" key="4">
    <source>
        <dbReference type="ARBA" id="ARBA00023157"/>
    </source>
</evidence>
<dbReference type="AlphaFoldDB" id="T1G135"/>
<evidence type="ECO:0000256" key="2">
    <source>
        <dbReference type="ARBA" id="ARBA00022729"/>
    </source>
</evidence>
<dbReference type="OMA" id="HDFEGMY"/>
<feature type="domain" description="EGF-like" evidence="7">
    <location>
        <begin position="157"/>
        <end position="195"/>
    </location>
</feature>
<dbReference type="InterPro" id="IPR000742">
    <property type="entry name" value="EGF"/>
</dbReference>
<evidence type="ECO:0000256" key="5">
    <source>
        <dbReference type="ARBA" id="ARBA00023180"/>
    </source>
</evidence>
<dbReference type="PROSITE" id="PS01186">
    <property type="entry name" value="EGF_2"/>
    <property type="match status" value="1"/>
</dbReference>
<keyword evidence="4 6" id="KW-1015">Disulfide bond</keyword>
<dbReference type="GO" id="GO:0005509">
    <property type="term" value="F:calcium ion binding"/>
    <property type="evidence" value="ECO:0007669"/>
    <property type="project" value="InterPro"/>
</dbReference>
<dbReference type="Proteomes" id="UP000015101">
    <property type="component" value="Unassembled WGS sequence"/>
</dbReference>
<organism evidence="9 10">
    <name type="scientific">Helobdella robusta</name>
    <name type="common">Californian leech</name>
    <dbReference type="NCBI Taxonomy" id="6412"/>
    <lineage>
        <taxon>Eukaryota</taxon>
        <taxon>Metazoa</taxon>
        <taxon>Spiralia</taxon>
        <taxon>Lophotrochozoa</taxon>
        <taxon>Annelida</taxon>
        <taxon>Clitellata</taxon>
        <taxon>Hirudinea</taxon>
        <taxon>Rhynchobdellida</taxon>
        <taxon>Glossiphoniidae</taxon>
        <taxon>Helobdella</taxon>
    </lineage>
</organism>
<evidence type="ECO:0000313" key="8">
    <source>
        <dbReference type="EMBL" id="ESO11068.1"/>
    </source>
</evidence>
<dbReference type="HOGENOM" id="CLU_004826_12_1_1"/>
<dbReference type="PANTHER" id="PTHR12916:SF9">
    <property type="entry name" value="NEUROGENIC LOCUS NOTCH HOMOLOG PROTEIN 1-RELATED"/>
    <property type="match status" value="1"/>
</dbReference>
<keyword evidence="2" id="KW-0732">Signal</keyword>
<dbReference type="eggNOG" id="KOG1217">
    <property type="taxonomic scope" value="Eukaryota"/>
</dbReference>
<evidence type="ECO:0000256" key="1">
    <source>
        <dbReference type="ARBA" id="ARBA00022536"/>
    </source>
</evidence>
<dbReference type="KEGG" id="hro:HELRODRAFT_72662"/>
<dbReference type="EnsemblMetazoa" id="HelroT72662">
    <property type="protein sequence ID" value="HelroP72662"/>
    <property type="gene ID" value="HelroG72662"/>
</dbReference>
<dbReference type="InParanoid" id="T1G135"/>
<feature type="disulfide bond" evidence="6">
    <location>
        <begin position="185"/>
        <end position="194"/>
    </location>
</feature>
<name>T1G135_HELRO</name>
<dbReference type="EMBL" id="KB095858">
    <property type="protein sequence ID" value="ESO11068.1"/>
    <property type="molecule type" value="Genomic_DNA"/>
</dbReference>
<dbReference type="GO" id="GO:0005112">
    <property type="term" value="F:Notch binding"/>
    <property type="evidence" value="ECO:0000318"/>
    <property type="project" value="GO_Central"/>
</dbReference>
<dbReference type="PROSITE" id="PS00022">
    <property type="entry name" value="EGF_1"/>
    <property type="match status" value="3"/>
</dbReference>